<dbReference type="InterPro" id="IPR011004">
    <property type="entry name" value="Trimer_LpxA-like_sf"/>
</dbReference>
<evidence type="ECO:0000256" key="2">
    <source>
        <dbReference type="ARBA" id="ARBA00022556"/>
    </source>
</evidence>
<dbReference type="InterPro" id="IPR020573">
    <property type="entry name" value="UDP_GlcNAc_AcTrfase_non-rep"/>
</dbReference>
<evidence type="ECO:0000256" key="6">
    <source>
        <dbReference type="ARBA" id="ARBA00023315"/>
    </source>
</evidence>
<keyword evidence="3 7" id="KW-0808">Transferase</keyword>
<dbReference type="OrthoDB" id="9784739at2"/>
<comment type="function">
    <text evidence="7">Catalyzes the N-acylation of UDP-3-O-acylglucosamine using 3-hydroxyacyl-ACP as the acyl donor. Is involved in the biosynthesis of lipid A, a phosphorylated glycolipid that anchors the lipopolysaccharide to the outer membrane of the cell.</text>
</comment>
<dbReference type="Gene3D" id="3.40.1390.10">
    <property type="entry name" value="MurE/MurF, N-terminal domain"/>
    <property type="match status" value="1"/>
</dbReference>
<reference evidence="9 10" key="1">
    <citation type="submission" date="2016-11" db="EMBL/GenBank/DDBJ databases">
        <title>Mixed transmission modes and dynamic genome evolution in an obligate animal-bacterial symbiosis.</title>
        <authorList>
            <person name="Russell S.L."/>
            <person name="Corbett-Detig R.B."/>
            <person name="Cavanaugh C.M."/>
        </authorList>
    </citation>
    <scope>NUCLEOTIDE SEQUENCE [LARGE SCALE GENOMIC DNA]</scope>
    <source>
        <strain evidence="9">Sveles-Q1</strain>
    </source>
</reference>
<dbReference type="Pfam" id="PF04613">
    <property type="entry name" value="LpxD"/>
    <property type="match status" value="1"/>
</dbReference>
<dbReference type="EMBL" id="MPRL01000013">
    <property type="protein sequence ID" value="OOZ41190.1"/>
    <property type="molecule type" value="Genomic_DNA"/>
</dbReference>
<dbReference type="InterPro" id="IPR007691">
    <property type="entry name" value="LpxD"/>
</dbReference>
<evidence type="ECO:0000313" key="9">
    <source>
        <dbReference type="EMBL" id="OOZ41190.1"/>
    </source>
</evidence>
<dbReference type="InterPro" id="IPR001451">
    <property type="entry name" value="Hexapep"/>
</dbReference>
<dbReference type="PANTHER" id="PTHR43378">
    <property type="entry name" value="UDP-3-O-ACYLGLUCOSAMINE N-ACYLTRANSFERASE"/>
    <property type="match status" value="1"/>
</dbReference>
<dbReference type="GO" id="GO:0103118">
    <property type="term" value="F:UDP-3-O-[(3R)-3-hydroxyacyl]-glucosamine N-acyltransferase activity"/>
    <property type="evidence" value="ECO:0007669"/>
    <property type="project" value="UniProtKB-EC"/>
</dbReference>
<proteinExistence type="inferred from homology"/>
<evidence type="ECO:0000256" key="4">
    <source>
        <dbReference type="ARBA" id="ARBA00022737"/>
    </source>
</evidence>
<dbReference type="UniPathway" id="UPA00973"/>
<dbReference type="GO" id="GO:0009245">
    <property type="term" value="P:lipid A biosynthetic process"/>
    <property type="evidence" value="ECO:0007669"/>
    <property type="project" value="UniProtKB-UniRule"/>
</dbReference>
<evidence type="ECO:0000256" key="5">
    <source>
        <dbReference type="ARBA" id="ARBA00023098"/>
    </source>
</evidence>
<gene>
    <name evidence="7" type="primary">lpxD</name>
    <name evidence="9" type="ORF">BOW53_04810</name>
</gene>
<keyword evidence="6 7" id="KW-0012">Acyltransferase</keyword>
<keyword evidence="10" id="KW-1185">Reference proteome</keyword>
<comment type="catalytic activity">
    <reaction evidence="7">
        <text>a UDP-3-O-[(3R)-3-hydroxyacyl]-alpha-D-glucosamine + a (3R)-hydroxyacyl-[ACP] = a UDP-2-N,3-O-bis[(3R)-3-hydroxyacyl]-alpha-D-glucosamine + holo-[ACP] + H(+)</text>
        <dbReference type="Rhea" id="RHEA:53836"/>
        <dbReference type="Rhea" id="RHEA-COMP:9685"/>
        <dbReference type="Rhea" id="RHEA-COMP:9945"/>
        <dbReference type="ChEBI" id="CHEBI:15378"/>
        <dbReference type="ChEBI" id="CHEBI:64479"/>
        <dbReference type="ChEBI" id="CHEBI:78827"/>
        <dbReference type="ChEBI" id="CHEBI:137740"/>
        <dbReference type="ChEBI" id="CHEBI:137748"/>
        <dbReference type="EC" id="2.3.1.191"/>
    </reaction>
</comment>
<sequence length="335" mass="34758">MSYTLGELAELTNAELRGDPSRSISAIATLNNAGPNQLSFFTNSRYRQELLNTTAEAVVISYQEVDASPVDALVVDNPRAIYAQIAKLLYPEPQASAGCHPSATVSDDATIDPTASIGANCFIDRGASIGAGVQIGPGSVISKGVVVGAASRLVANVTLCDGVCIGERVLLHPGVVIGGDGFGLANNNGVWEKVPQIGSVTVGDDVEIGANTTVDRGALEDTVIEEGVKLDNLIQVAHNAHIGAHTAIAACTGIAGSAKIGKRCTIAGAAVVVGHIEIVDDVHISCMSVVTKSIRHPGSYSSGSPLQESGEWRKNAVRMKQLDAMARKIKALEDR</sequence>
<evidence type="ECO:0000313" key="10">
    <source>
        <dbReference type="Proteomes" id="UP000191110"/>
    </source>
</evidence>
<dbReference type="Gene3D" id="1.20.5.170">
    <property type="match status" value="1"/>
</dbReference>
<dbReference type="Pfam" id="PF00132">
    <property type="entry name" value="Hexapep"/>
    <property type="match status" value="1"/>
</dbReference>
<keyword evidence="5 7" id="KW-0443">Lipid metabolism</keyword>
<dbReference type="EC" id="2.3.1.191" evidence="7"/>
<comment type="subunit">
    <text evidence="7">Homotrimer.</text>
</comment>
<comment type="caution">
    <text evidence="9">The sequence shown here is derived from an EMBL/GenBank/DDBJ whole genome shotgun (WGS) entry which is preliminary data.</text>
</comment>
<dbReference type="NCBIfam" id="TIGR01853">
    <property type="entry name" value="lipid_A_lpxD"/>
    <property type="match status" value="1"/>
</dbReference>
<dbReference type="CDD" id="cd03352">
    <property type="entry name" value="LbH_LpxD"/>
    <property type="match status" value="1"/>
</dbReference>
<keyword evidence="4 7" id="KW-0677">Repeat</keyword>
<keyword evidence="2 7" id="KW-0441">Lipid A biosynthesis</keyword>
<comment type="similarity">
    <text evidence="7">Belongs to the transferase hexapeptide repeat family. LpxD subfamily.</text>
</comment>
<dbReference type="Proteomes" id="UP000191110">
    <property type="component" value="Unassembled WGS sequence"/>
</dbReference>
<name>A0A1T2L7Z7_9GAMM</name>
<feature type="active site" description="Proton acceptor" evidence="7">
    <location>
        <position position="238"/>
    </location>
</feature>
<evidence type="ECO:0000256" key="3">
    <source>
        <dbReference type="ARBA" id="ARBA00022679"/>
    </source>
</evidence>
<evidence type="ECO:0000259" key="8">
    <source>
        <dbReference type="Pfam" id="PF04613"/>
    </source>
</evidence>
<dbReference type="SUPFAM" id="SSF51161">
    <property type="entry name" value="Trimeric LpxA-like enzymes"/>
    <property type="match status" value="1"/>
</dbReference>
<dbReference type="HAMAP" id="MF_00523">
    <property type="entry name" value="LpxD"/>
    <property type="match status" value="1"/>
</dbReference>
<dbReference type="NCBIfam" id="NF002060">
    <property type="entry name" value="PRK00892.1"/>
    <property type="match status" value="1"/>
</dbReference>
<evidence type="ECO:0000256" key="1">
    <source>
        <dbReference type="ARBA" id="ARBA00022516"/>
    </source>
</evidence>
<dbReference type="PANTHER" id="PTHR43378:SF2">
    <property type="entry name" value="UDP-3-O-ACYLGLUCOSAMINE N-ACYLTRANSFERASE 1, MITOCHONDRIAL-RELATED"/>
    <property type="match status" value="1"/>
</dbReference>
<protein>
    <recommendedName>
        <fullName evidence="7">UDP-3-O-acylglucosamine N-acyltransferase</fullName>
        <ecNumber evidence="7">2.3.1.191</ecNumber>
    </recommendedName>
</protein>
<dbReference type="GO" id="GO:0016020">
    <property type="term" value="C:membrane"/>
    <property type="evidence" value="ECO:0007669"/>
    <property type="project" value="GOC"/>
</dbReference>
<evidence type="ECO:0000256" key="7">
    <source>
        <dbReference type="HAMAP-Rule" id="MF_00523"/>
    </source>
</evidence>
<feature type="domain" description="UDP-3-O-[3-hydroxymyristoyl] glucosamine N-acyltransferase non-repeat region" evidence="8">
    <location>
        <begin position="22"/>
        <end position="88"/>
    </location>
</feature>
<comment type="pathway">
    <text evidence="7">Bacterial outer membrane biogenesis; LPS lipid A biosynthesis.</text>
</comment>
<dbReference type="AlphaFoldDB" id="A0A1T2L7Z7"/>
<dbReference type="Gene3D" id="2.160.10.10">
    <property type="entry name" value="Hexapeptide repeat proteins"/>
    <property type="match status" value="1"/>
</dbReference>
<dbReference type="GO" id="GO:0016410">
    <property type="term" value="F:N-acyltransferase activity"/>
    <property type="evidence" value="ECO:0007669"/>
    <property type="project" value="InterPro"/>
</dbReference>
<accession>A0A1T2L7Z7</accession>
<organism evidence="9 10">
    <name type="scientific">Solemya pervernicosa gill symbiont</name>
    <dbReference type="NCBI Taxonomy" id="642797"/>
    <lineage>
        <taxon>Bacteria</taxon>
        <taxon>Pseudomonadati</taxon>
        <taxon>Pseudomonadota</taxon>
        <taxon>Gammaproteobacteria</taxon>
        <taxon>sulfur-oxidizing symbionts</taxon>
    </lineage>
</organism>
<dbReference type="RefSeq" id="WP_078482950.1">
    <property type="nucleotide sequence ID" value="NZ_MPRL01000013.1"/>
</dbReference>
<keyword evidence="1 7" id="KW-0444">Lipid biosynthesis</keyword>